<comment type="caution">
    <text evidence="2">The sequence shown here is derived from an EMBL/GenBank/DDBJ whole genome shotgun (WGS) entry which is preliminary data.</text>
</comment>
<dbReference type="EMBL" id="JH668614">
    <property type="protein sequence ID" value="KAG6459231.1"/>
    <property type="molecule type" value="Genomic_DNA"/>
</dbReference>
<accession>A0A922CV20</accession>
<dbReference type="Proteomes" id="UP000791440">
    <property type="component" value="Unassembled WGS sequence"/>
</dbReference>
<reference evidence="2" key="2">
    <citation type="submission" date="2020-12" db="EMBL/GenBank/DDBJ databases">
        <authorList>
            <person name="Kanost M."/>
        </authorList>
    </citation>
    <scope>NUCLEOTIDE SEQUENCE</scope>
</reference>
<dbReference type="AlphaFoldDB" id="A0A922CV20"/>
<proteinExistence type="predicted"/>
<reference evidence="2" key="1">
    <citation type="journal article" date="2016" name="Insect Biochem. Mol. Biol.">
        <title>Multifaceted biological insights from a draft genome sequence of the tobacco hornworm moth, Manduca sexta.</title>
        <authorList>
            <person name="Kanost M.R."/>
            <person name="Arrese E.L."/>
            <person name="Cao X."/>
            <person name="Chen Y.R."/>
            <person name="Chellapilla S."/>
            <person name="Goldsmith M.R."/>
            <person name="Grosse-Wilde E."/>
            <person name="Heckel D.G."/>
            <person name="Herndon N."/>
            <person name="Jiang H."/>
            <person name="Papanicolaou A."/>
            <person name="Qu J."/>
            <person name="Soulages J.L."/>
            <person name="Vogel H."/>
            <person name="Walters J."/>
            <person name="Waterhouse R.M."/>
            <person name="Ahn S.J."/>
            <person name="Almeida F.C."/>
            <person name="An C."/>
            <person name="Aqrawi P."/>
            <person name="Bretschneider A."/>
            <person name="Bryant W.B."/>
            <person name="Bucks S."/>
            <person name="Chao H."/>
            <person name="Chevignon G."/>
            <person name="Christen J.M."/>
            <person name="Clarke D.F."/>
            <person name="Dittmer N.T."/>
            <person name="Ferguson L.C.F."/>
            <person name="Garavelou S."/>
            <person name="Gordon K.H.J."/>
            <person name="Gunaratna R.T."/>
            <person name="Han Y."/>
            <person name="Hauser F."/>
            <person name="He Y."/>
            <person name="Heidel-Fischer H."/>
            <person name="Hirsh A."/>
            <person name="Hu Y."/>
            <person name="Jiang H."/>
            <person name="Kalra D."/>
            <person name="Klinner C."/>
            <person name="Konig C."/>
            <person name="Kovar C."/>
            <person name="Kroll A.R."/>
            <person name="Kuwar S.S."/>
            <person name="Lee S.L."/>
            <person name="Lehman R."/>
            <person name="Li K."/>
            <person name="Li Z."/>
            <person name="Liang H."/>
            <person name="Lovelace S."/>
            <person name="Lu Z."/>
            <person name="Mansfield J.H."/>
            <person name="McCulloch K.J."/>
            <person name="Mathew T."/>
            <person name="Morton B."/>
            <person name="Muzny D.M."/>
            <person name="Neunemann D."/>
            <person name="Ongeri F."/>
            <person name="Pauchet Y."/>
            <person name="Pu L.L."/>
            <person name="Pyrousis I."/>
            <person name="Rao X.J."/>
            <person name="Redding A."/>
            <person name="Roesel C."/>
            <person name="Sanchez-Gracia A."/>
            <person name="Schaack S."/>
            <person name="Shukla A."/>
            <person name="Tetreau G."/>
            <person name="Wang Y."/>
            <person name="Xiong G.H."/>
            <person name="Traut W."/>
            <person name="Walsh T.K."/>
            <person name="Worley K.C."/>
            <person name="Wu D."/>
            <person name="Wu W."/>
            <person name="Wu Y.Q."/>
            <person name="Zhang X."/>
            <person name="Zou Z."/>
            <person name="Zucker H."/>
            <person name="Briscoe A.D."/>
            <person name="Burmester T."/>
            <person name="Clem R.J."/>
            <person name="Feyereisen R."/>
            <person name="Grimmelikhuijzen C.J.P."/>
            <person name="Hamodrakas S.J."/>
            <person name="Hansson B.S."/>
            <person name="Huguet E."/>
            <person name="Jermiin L.S."/>
            <person name="Lan Q."/>
            <person name="Lehman H.K."/>
            <person name="Lorenzen M."/>
            <person name="Merzendorfer H."/>
            <person name="Michalopoulos I."/>
            <person name="Morton D.B."/>
            <person name="Muthukrishnan S."/>
            <person name="Oakeshott J.G."/>
            <person name="Palmer W."/>
            <person name="Park Y."/>
            <person name="Passarelli A.L."/>
            <person name="Rozas J."/>
            <person name="Schwartz L.M."/>
            <person name="Smith W."/>
            <person name="Southgate A."/>
            <person name="Vilcinskas A."/>
            <person name="Vogt R."/>
            <person name="Wang P."/>
            <person name="Werren J."/>
            <person name="Yu X.Q."/>
            <person name="Zhou J.J."/>
            <person name="Brown S.J."/>
            <person name="Scherer S.E."/>
            <person name="Richards S."/>
            <person name="Blissard G.W."/>
        </authorList>
    </citation>
    <scope>NUCLEOTIDE SEQUENCE</scope>
</reference>
<evidence type="ECO:0000313" key="2">
    <source>
        <dbReference type="EMBL" id="KAG6459231.1"/>
    </source>
</evidence>
<feature type="region of interest" description="Disordered" evidence="1">
    <location>
        <begin position="1"/>
        <end position="32"/>
    </location>
</feature>
<protein>
    <submittedName>
        <fullName evidence="2">Uncharacterized protein</fullName>
    </submittedName>
</protein>
<name>A0A922CV20_MANSE</name>
<gene>
    <name evidence="2" type="ORF">O3G_MSEX011277</name>
</gene>
<organism evidence="2 3">
    <name type="scientific">Manduca sexta</name>
    <name type="common">Tobacco hawkmoth</name>
    <name type="synonym">Tobacco hornworm</name>
    <dbReference type="NCBI Taxonomy" id="7130"/>
    <lineage>
        <taxon>Eukaryota</taxon>
        <taxon>Metazoa</taxon>
        <taxon>Ecdysozoa</taxon>
        <taxon>Arthropoda</taxon>
        <taxon>Hexapoda</taxon>
        <taxon>Insecta</taxon>
        <taxon>Pterygota</taxon>
        <taxon>Neoptera</taxon>
        <taxon>Endopterygota</taxon>
        <taxon>Lepidoptera</taxon>
        <taxon>Glossata</taxon>
        <taxon>Ditrysia</taxon>
        <taxon>Bombycoidea</taxon>
        <taxon>Sphingidae</taxon>
        <taxon>Sphinginae</taxon>
        <taxon>Sphingini</taxon>
        <taxon>Manduca</taxon>
    </lineage>
</organism>
<sequence length="104" mass="11208">MVSRASSTETRRPSATRHRAAPSGESMAGDKMFANNSTRAADSPLIMLIYICRIRARTTCGRYILKSAVIATPSKLVLRVAAAALTLAGPAHIRSGNSLLRVYY</sequence>
<evidence type="ECO:0000256" key="1">
    <source>
        <dbReference type="SAM" id="MobiDB-lite"/>
    </source>
</evidence>
<keyword evidence="3" id="KW-1185">Reference proteome</keyword>
<evidence type="ECO:0000313" key="3">
    <source>
        <dbReference type="Proteomes" id="UP000791440"/>
    </source>
</evidence>